<gene>
    <name evidence="2" type="ORF">CAMP_LOCUS11213</name>
</gene>
<evidence type="ECO:0000313" key="3">
    <source>
        <dbReference type="Proteomes" id="UP001152747"/>
    </source>
</evidence>
<dbReference type="OrthoDB" id="1112980at2759"/>
<feature type="region of interest" description="Disordered" evidence="1">
    <location>
        <begin position="55"/>
        <end position="97"/>
    </location>
</feature>
<feature type="compositionally biased region" description="Polar residues" evidence="1">
    <location>
        <begin position="1"/>
        <end position="12"/>
    </location>
</feature>
<feature type="region of interest" description="Disordered" evidence="1">
    <location>
        <begin position="1"/>
        <end position="23"/>
    </location>
</feature>
<dbReference type="AlphaFoldDB" id="A0A9P1IPW6"/>
<dbReference type="Proteomes" id="UP001152747">
    <property type="component" value="Unassembled WGS sequence"/>
</dbReference>
<evidence type="ECO:0000313" key="2">
    <source>
        <dbReference type="EMBL" id="CAI5448576.1"/>
    </source>
</evidence>
<protein>
    <submittedName>
        <fullName evidence="2">Uncharacterized protein</fullName>
    </submittedName>
</protein>
<keyword evidence="3" id="KW-1185">Reference proteome</keyword>
<sequence length="142" mass="15681">MSQPPSKISQFLSDKPQIGPVSESPLLARLKNLLPQMEEANKNLVASSSGAEEFIIEKVEESSDSSSSSESESEDEDEAGEEDQGNQEVQKADRIEIDVDVFREKNSRVDNRDVSVQEVNELPEAFQAESSGNPEKVLIEEL</sequence>
<feature type="region of interest" description="Disordered" evidence="1">
    <location>
        <begin position="123"/>
        <end position="142"/>
    </location>
</feature>
<dbReference type="EMBL" id="CANHGI010000004">
    <property type="protein sequence ID" value="CAI5448576.1"/>
    <property type="molecule type" value="Genomic_DNA"/>
</dbReference>
<name>A0A9P1IPW6_9PELO</name>
<comment type="caution">
    <text evidence="2">The sequence shown here is derived from an EMBL/GenBank/DDBJ whole genome shotgun (WGS) entry which is preliminary data.</text>
</comment>
<organism evidence="2 3">
    <name type="scientific">Caenorhabditis angaria</name>
    <dbReference type="NCBI Taxonomy" id="860376"/>
    <lineage>
        <taxon>Eukaryota</taxon>
        <taxon>Metazoa</taxon>
        <taxon>Ecdysozoa</taxon>
        <taxon>Nematoda</taxon>
        <taxon>Chromadorea</taxon>
        <taxon>Rhabditida</taxon>
        <taxon>Rhabditina</taxon>
        <taxon>Rhabditomorpha</taxon>
        <taxon>Rhabditoidea</taxon>
        <taxon>Rhabditidae</taxon>
        <taxon>Peloderinae</taxon>
        <taxon>Caenorhabditis</taxon>
    </lineage>
</organism>
<evidence type="ECO:0000256" key="1">
    <source>
        <dbReference type="SAM" id="MobiDB-lite"/>
    </source>
</evidence>
<reference evidence="2" key="1">
    <citation type="submission" date="2022-11" db="EMBL/GenBank/DDBJ databases">
        <authorList>
            <person name="Kikuchi T."/>
        </authorList>
    </citation>
    <scope>NUCLEOTIDE SEQUENCE</scope>
    <source>
        <strain evidence="2">PS1010</strain>
    </source>
</reference>
<feature type="compositionally biased region" description="Acidic residues" evidence="1">
    <location>
        <begin position="71"/>
        <end position="85"/>
    </location>
</feature>
<proteinExistence type="predicted"/>
<accession>A0A9P1IPW6</accession>